<comment type="caution">
    <text evidence="2">The sequence shown here is derived from an EMBL/GenBank/DDBJ whole genome shotgun (WGS) entry which is preliminary data.</text>
</comment>
<accession>A0ABW3MP35</accession>
<proteinExistence type="predicted"/>
<gene>
    <name evidence="2" type="ORF">ACFQ1S_45325</name>
</gene>
<keyword evidence="3" id="KW-1185">Reference proteome</keyword>
<feature type="non-terminal residue" evidence="2">
    <location>
        <position position="1"/>
    </location>
</feature>
<sequence>GLFGAGWTTTYDMKLVPDDDGSGNVVVTYSDGQQVRFGRNTNGTYAAPSGRTASLTFDGVSWKLLDKAGTAYTFASTGKLTRITDVSNRSVVLTYTNGLLSKAQVSNSQTNTAGRALTFVWTGNHVTSVRTDPVDGTPLTWAYTYTGDQLSTVCSLGACTKYDYSAGSHYRSAVLDSRP</sequence>
<dbReference type="Proteomes" id="UP001597045">
    <property type="component" value="Unassembled WGS sequence"/>
</dbReference>
<reference evidence="3" key="1">
    <citation type="journal article" date="2019" name="Int. J. Syst. Evol. Microbiol.">
        <title>The Global Catalogue of Microorganisms (GCM) 10K type strain sequencing project: providing services to taxonomists for standard genome sequencing and annotation.</title>
        <authorList>
            <consortium name="The Broad Institute Genomics Platform"/>
            <consortium name="The Broad Institute Genome Sequencing Center for Infectious Disease"/>
            <person name="Wu L."/>
            <person name="Ma J."/>
        </authorList>
    </citation>
    <scope>NUCLEOTIDE SEQUENCE [LARGE SCALE GENOMIC DNA]</scope>
    <source>
        <strain evidence="3">JCM 31486</strain>
    </source>
</reference>
<dbReference type="Pfam" id="PF20148">
    <property type="entry name" value="DUF6531"/>
    <property type="match status" value="1"/>
</dbReference>
<evidence type="ECO:0000313" key="2">
    <source>
        <dbReference type="EMBL" id="MFD1052296.1"/>
    </source>
</evidence>
<dbReference type="InterPro" id="IPR045351">
    <property type="entry name" value="DUF6531"/>
</dbReference>
<dbReference type="EMBL" id="JBHTIS010004300">
    <property type="protein sequence ID" value="MFD1052296.1"/>
    <property type="molecule type" value="Genomic_DNA"/>
</dbReference>
<name>A0ABW3MP35_9PSEU</name>
<evidence type="ECO:0000259" key="1">
    <source>
        <dbReference type="Pfam" id="PF20148"/>
    </source>
</evidence>
<feature type="domain" description="DUF6531" evidence="1">
    <location>
        <begin position="1"/>
        <end position="37"/>
    </location>
</feature>
<evidence type="ECO:0000313" key="3">
    <source>
        <dbReference type="Proteomes" id="UP001597045"/>
    </source>
</evidence>
<protein>
    <submittedName>
        <fullName evidence="2">DUF6531 domain-containing protein</fullName>
    </submittedName>
</protein>
<organism evidence="2 3">
    <name type="scientific">Kibdelosporangium lantanae</name>
    <dbReference type="NCBI Taxonomy" id="1497396"/>
    <lineage>
        <taxon>Bacteria</taxon>
        <taxon>Bacillati</taxon>
        <taxon>Actinomycetota</taxon>
        <taxon>Actinomycetes</taxon>
        <taxon>Pseudonocardiales</taxon>
        <taxon>Pseudonocardiaceae</taxon>
        <taxon>Kibdelosporangium</taxon>
    </lineage>
</organism>
<feature type="non-terminal residue" evidence="2">
    <location>
        <position position="179"/>
    </location>
</feature>